<keyword evidence="2" id="KW-1185">Reference proteome</keyword>
<evidence type="ECO:0008006" key="3">
    <source>
        <dbReference type="Google" id="ProtNLM"/>
    </source>
</evidence>
<dbReference type="AlphaFoldDB" id="A0A0L0T9Z7"/>
<feature type="non-terminal residue" evidence="1">
    <location>
        <position position="84"/>
    </location>
</feature>
<reference evidence="2" key="2">
    <citation type="submission" date="2009-11" db="EMBL/GenBank/DDBJ databases">
        <title>The Genome Sequence of Allomyces macrogynus strain ATCC 38327.</title>
        <authorList>
            <consortium name="The Broad Institute Genome Sequencing Platform"/>
            <person name="Russ C."/>
            <person name="Cuomo C."/>
            <person name="Shea T."/>
            <person name="Young S.K."/>
            <person name="Zeng Q."/>
            <person name="Koehrsen M."/>
            <person name="Haas B."/>
            <person name="Borodovsky M."/>
            <person name="Guigo R."/>
            <person name="Alvarado L."/>
            <person name="Berlin A."/>
            <person name="Borenstein D."/>
            <person name="Chen Z."/>
            <person name="Engels R."/>
            <person name="Freedman E."/>
            <person name="Gellesch M."/>
            <person name="Goldberg J."/>
            <person name="Griggs A."/>
            <person name="Gujja S."/>
            <person name="Heiman D."/>
            <person name="Hepburn T."/>
            <person name="Howarth C."/>
            <person name="Jen D."/>
            <person name="Larson L."/>
            <person name="Lewis B."/>
            <person name="Mehta T."/>
            <person name="Park D."/>
            <person name="Pearson M."/>
            <person name="Roberts A."/>
            <person name="Saif S."/>
            <person name="Shenoy N."/>
            <person name="Sisk P."/>
            <person name="Stolte C."/>
            <person name="Sykes S."/>
            <person name="Walk T."/>
            <person name="White J."/>
            <person name="Yandava C."/>
            <person name="Burger G."/>
            <person name="Gray M.W."/>
            <person name="Holland P.W.H."/>
            <person name="King N."/>
            <person name="Lang F.B.F."/>
            <person name="Roger A.J."/>
            <person name="Ruiz-Trillo I."/>
            <person name="Lander E."/>
            <person name="Nusbaum C."/>
        </authorList>
    </citation>
    <scope>NUCLEOTIDE SEQUENCE [LARGE SCALE GENOMIC DNA]</scope>
    <source>
        <strain evidence="2">ATCC 38327</strain>
    </source>
</reference>
<evidence type="ECO:0000313" key="2">
    <source>
        <dbReference type="Proteomes" id="UP000054350"/>
    </source>
</evidence>
<dbReference type="EMBL" id="GG745372">
    <property type="protein sequence ID" value="KNE71567.1"/>
    <property type="molecule type" value="Genomic_DNA"/>
</dbReference>
<dbReference type="VEuPathDB" id="FungiDB:AMAG_15775"/>
<gene>
    <name evidence="1" type="ORF">AMAG_15775</name>
</gene>
<reference evidence="1 2" key="1">
    <citation type="submission" date="2009-11" db="EMBL/GenBank/DDBJ databases">
        <title>Annotation of Allomyces macrogynus ATCC 38327.</title>
        <authorList>
            <consortium name="The Broad Institute Genome Sequencing Platform"/>
            <person name="Russ C."/>
            <person name="Cuomo C."/>
            <person name="Burger G."/>
            <person name="Gray M.W."/>
            <person name="Holland P.W.H."/>
            <person name="King N."/>
            <person name="Lang F.B.F."/>
            <person name="Roger A.J."/>
            <person name="Ruiz-Trillo I."/>
            <person name="Young S.K."/>
            <person name="Zeng Q."/>
            <person name="Gargeya S."/>
            <person name="Fitzgerald M."/>
            <person name="Haas B."/>
            <person name="Abouelleil A."/>
            <person name="Alvarado L."/>
            <person name="Arachchi H.M."/>
            <person name="Berlin A."/>
            <person name="Chapman S.B."/>
            <person name="Gearin G."/>
            <person name="Goldberg J."/>
            <person name="Griggs A."/>
            <person name="Gujja S."/>
            <person name="Hansen M."/>
            <person name="Heiman D."/>
            <person name="Howarth C."/>
            <person name="Larimer J."/>
            <person name="Lui A."/>
            <person name="MacDonald P.J.P."/>
            <person name="McCowen C."/>
            <person name="Montmayeur A."/>
            <person name="Murphy C."/>
            <person name="Neiman D."/>
            <person name="Pearson M."/>
            <person name="Priest M."/>
            <person name="Roberts A."/>
            <person name="Saif S."/>
            <person name="Shea T."/>
            <person name="Sisk P."/>
            <person name="Stolte C."/>
            <person name="Sykes S."/>
            <person name="Wortman J."/>
            <person name="Nusbaum C."/>
            <person name="Birren B."/>
        </authorList>
    </citation>
    <scope>NUCLEOTIDE SEQUENCE [LARGE SCALE GENOMIC DNA]</scope>
    <source>
        <strain evidence="1 2">ATCC 38327</strain>
    </source>
</reference>
<protein>
    <recommendedName>
        <fullName evidence="3">RRM domain-containing protein</fullName>
    </recommendedName>
</protein>
<name>A0A0L0T9Z7_ALLM3</name>
<proteinExistence type="predicted"/>
<dbReference type="OrthoDB" id="5587425at2759"/>
<sequence>MPPLPPPPPPSAAPAPSRNVQLRVVGIPPTTEQDVTAVLRKIGPTLMTYYYRDKGEAMIYLSEDVLRRIWQHRDQLYLGNTLLR</sequence>
<organism evidence="1 2">
    <name type="scientific">Allomyces macrogynus (strain ATCC 38327)</name>
    <name type="common">Allomyces javanicus var. macrogynus</name>
    <dbReference type="NCBI Taxonomy" id="578462"/>
    <lineage>
        <taxon>Eukaryota</taxon>
        <taxon>Fungi</taxon>
        <taxon>Fungi incertae sedis</taxon>
        <taxon>Blastocladiomycota</taxon>
        <taxon>Blastocladiomycetes</taxon>
        <taxon>Blastocladiales</taxon>
        <taxon>Blastocladiaceae</taxon>
        <taxon>Allomyces</taxon>
    </lineage>
</organism>
<dbReference type="Proteomes" id="UP000054350">
    <property type="component" value="Unassembled WGS sequence"/>
</dbReference>
<accession>A0A0L0T9Z7</accession>
<evidence type="ECO:0000313" key="1">
    <source>
        <dbReference type="EMBL" id="KNE71567.1"/>
    </source>
</evidence>